<evidence type="ECO:0000256" key="7">
    <source>
        <dbReference type="ARBA" id="ARBA00022741"/>
    </source>
</evidence>
<protein>
    <submittedName>
        <fullName evidence="16">Uncharacterized protein</fullName>
    </submittedName>
</protein>
<keyword evidence="2" id="KW-0723">Serine/threonine-protein kinase</keyword>
<feature type="domain" description="EGF-like" evidence="15">
    <location>
        <begin position="284"/>
        <end position="323"/>
    </location>
</feature>
<dbReference type="SMART" id="SM00220">
    <property type="entry name" value="S_TKc"/>
    <property type="match status" value="2"/>
</dbReference>
<reference evidence="16 17" key="1">
    <citation type="submission" date="2021-07" db="EMBL/GenBank/DDBJ databases">
        <title>The Aristolochia fimbriata genome: insights into angiosperm evolution, floral development and chemical biosynthesis.</title>
        <authorList>
            <person name="Jiao Y."/>
        </authorList>
    </citation>
    <scope>NUCLEOTIDE SEQUENCE [LARGE SCALE GENOMIC DNA]</scope>
    <source>
        <strain evidence="16">IBCAS-2021</strain>
        <tissue evidence="16">Leaf</tissue>
    </source>
</reference>
<keyword evidence="7" id="KW-0547">Nucleotide-binding</keyword>
<dbReference type="Gene3D" id="2.10.25.10">
    <property type="entry name" value="Laminin"/>
    <property type="match status" value="4"/>
</dbReference>
<keyword evidence="12" id="KW-0472">Membrane</keyword>
<dbReference type="InterPro" id="IPR049883">
    <property type="entry name" value="NOTCH1_EGF-like"/>
</dbReference>
<feature type="transmembrane region" description="Helical" evidence="12">
    <location>
        <begin position="690"/>
        <end position="711"/>
    </location>
</feature>
<evidence type="ECO:0000313" key="16">
    <source>
        <dbReference type="EMBL" id="KAG9456587.1"/>
    </source>
</evidence>
<dbReference type="FunFam" id="2.10.25.10:FF:000038">
    <property type="entry name" value="Fibrillin 2"/>
    <property type="match status" value="2"/>
</dbReference>
<dbReference type="Gene3D" id="3.30.200.20">
    <property type="entry name" value="Phosphorylase Kinase, domain 1"/>
    <property type="match status" value="2"/>
</dbReference>
<dbReference type="Pfam" id="PF07714">
    <property type="entry name" value="PK_Tyr_Ser-Thr"/>
    <property type="match status" value="2"/>
</dbReference>
<dbReference type="Gene3D" id="1.10.510.10">
    <property type="entry name" value="Transferase(Phosphotransferase) domain 1"/>
    <property type="match status" value="2"/>
</dbReference>
<dbReference type="InterPro" id="IPR025287">
    <property type="entry name" value="WAK_GUB"/>
</dbReference>
<dbReference type="GO" id="GO:0004674">
    <property type="term" value="F:protein serine/threonine kinase activity"/>
    <property type="evidence" value="ECO:0007669"/>
    <property type="project" value="UniProtKB-KW"/>
</dbReference>
<dbReference type="CDD" id="cd00054">
    <property type="entry name" value="EGF_CA"/>
    <property type="match status" value="2"/>
</dbReference>
<dbReference type="InterPro" id="IPR011009">
    <property type="entry name" value="Kinase-like_dom_sf"/>
</dbReference>
<evidence type="ECO:0000256" key="6">
    <source>
        <dbReference type="ARBA" id="ARBA00022737"/>
    </source>
</evidence>
<dbReference type="PROSITE" id="PS50026">
    <property type="entry name" value="EGF_3"/>
    <property type="match status" value="3"/>
</dbReference>
<dbReference type="GO" id="GO:0005524">
    <property type="term" value="F:ATP binding"/>
    <property type="evidence" value="ECO:0007669"/>
    <property type="project" value="UniProtKB-KW"/>
</dbReference>
<keyword evidence="10" id="KW-0325">Glycoprotein</keyword>
<comment type="caution">
    <text evidence="16">The sequence shown here is derived from an EMBL/GenBank/DDBJ whole genome shotgun (WGS) entry which is preliminary data.</text>
</comment>
<keyword evidence="12" id="KW-1133">Transmembrane helix</keyword>
<proteinExistence type="predicted"/>
<dbReference type="InterPro" id="IPR000152">
    <property type="entry name" value="EGF-type_Asp/Asn_hydroxyl_site"/>
</dbReference>
<evidence type="ECO:0000256" key="8">
    <source>
        <dbReference type="ARBA" id="ARBA00022840"/>
    </source>
</evidence>
<keyword evidence="9 11" id="KW-1015">Disulfide bond</keyword>
<dbReference type="PANTHER" id="PTHR27005:SF283">
    <property type="entry name" value="OS02G0633066 PROTEIN"/>
    <property type="match status" value="1"/>
</dbReference>
<comment type="subcellular location">
    <subcellularLocation>
        <location evidence="1">Membrane</location>
        <topology evidence="1">Single-pass type I membrane protein</topology>
    </subcellularLocation>
</comment>
<dbReference type="Proteomes" id="UP000825729">
    <property type="component" value="Unassembled WGS sequence"/>
</dbReference>
<dbReference type="GO" id="GO:0007166">
    <property type="term" value="P:cell surface receptor signaling pathway"/>
    <property type="evidence" value="ECO:0007669"/>
    <property type="project" value="InterPro"/>
</dbReference>
<dbReference type="Pfam" id="PF13947">
    <property type="entry name" value="GUB_WAK_bind"/>
    <property type="match status" value="2"/>
</dbReference>
<keyword evidence="3 11" id="KW-0245">EGF-like domain</keyword>
<sequence length="1379" mass="151377">MAISVNLFHLFLVSLATKYFMLAATKIGSSPLDRCPEQCGDVKIIYPFGAAEGCFLPGFEIICNGSTPYLAGSSFQLLEILQGGQVRIKSNPAVASFNHKIYGWANSSIRLDDQSPYTVSFKQNRFVAVGCGTWGSLWSSTGSITTSCVAKCEDQVEDGSCTGNGCCEASMPRIGKVVNMVILYYRDMISYKNYSLGYGFIVEKGGYNFNASDLWDLGKSKNISMRLDWAIGEADCSQAAETESYKCGQNSSCVDSGRGFGYLCECLPGYDGNPYLNGSLGCQDINECDLPREDPCVPQATCRNIVQGFSCVCPDGIKGDGVRNGTGCKKQFPLIPMILGIIAGVALIIVCFSFWISRKKKNLIKLREVYFHNNGGTLLQHHFDDITDTSTGTQVKIFPADELKKGTNNYSSKQLLSRDGRDKVYKGKLQDGSMVALIKLRLDQRRVDKFVDELIALSKIDHKNIVKFLGCCLETQVPTLVYEFIPGGTLYDRLHGSSKINLSWKHTLQIAVEMADAVSYLYSFTSGTGSIRHTHITSSGVLLHEHSSGSGNPRDFQLSKLLLFPEHEASTIVKGGLGYLDPEYFQTGIESSKSDVYSFGVLLLELLLCQKPVQHGMWRDCGSMVLQFISLVESEKLFEDFGRAVANRGTNPEQLQAMAHLAKNCLNVKGDQRPTMQSVLNELASLSDMAISATFFSFQLTLLIAALYLPLHCGAHKSSALPGCPDACGDVSISYPFGIGEGCFLPGFEVQCVENVPSLPQADFQILELLPGEVRVNSSYLIDNTCDSSPDQNEGTLTVSLPENCPYTLSSSSTNRLFVVGCNITGVAIHGITGTSTCTTFCHGGKRIKSGSCKGEGCCETPFVADSKLLGVGAFGVDLEKSDLIGSSCGRAFVAEEGDYTFAESDLWNFSIDGSHLRMRLEWAIGEEEDCNKVENMACLGNSSCIESKRKAGYICQCMDGFEGNPYLTGLQGCQDIDECQTFKHNCASEATCRNQIPGFDCNCPQWSSGDGRLNGTGCHKNFLVREAALATVVVGGIAFISVSYWGLKKRRHIRHRQEYFQKNGGLFLQHYFSYSNRTAFVRLNIFSAEELAEATNNYNRGNIIDLGGPETLYRGTLKNGTVVVIKVADPLHPNRSGKFVDEIVMLTQINHDSIIKVLGCCLETQFPLVVYEFFANDTLYSKLHRKVRVSEPLKWKERLHVAAEIAEALVYLHSFASMPIIHGDVKSSNVLLDADNNVKIADFGDARLVSVSGDERTALVKGTIGYLDPEYYRTRILTEKSDVYSFGVVLIELLAGSKPFLHEVTQEYASLVMHFRTHVGGTYLLETLDEGLLQEAKTEELLEVADIANKCLAAAGEERPPMTWVHKQLTQVGISNSK</sequence>
<dbReference type="SMART" id="SM00179">
    <property type="entry name" value="EGF_CA"/>
    <property type="match status" value="3"/>
</dbReference>
<comment type="caution">
    <text evidence="11">Lacks conserved residue(s) required for the propagation of feature annotation.</text>
</comment>
<dbReference type="GO" id="GO:0005509">
    <property type="term" value="F:calcium ion binding"/>
    <property type="evidence" value="ECO:0007669"/>
    <property type="project" value="InterPro"/>
</dbReference>
<dbReference type="PROSITE" id="PS00010">
    <property type="entry name" value="ASX_HYDROXYL"/>
    <property type="match status" value="2"/>
</dbReference>
<dbReference type="InterPro" id="IPR018097">
    <property type="entry name" value="EGF_Ca-bd_CS"/>
</dbReference>
<dbReference type="Pfam" id="PF07645">
    <property type="entry name" value="EGF_CA"/>
    <property type="match status" value="2"/>
</dbReference>
<feature type="domain" description="EGF-like" evidence="15">
    <location>
        <begin position="927"/>
        <end position="975"/>
    </location>
</feature>
<feature type="domain" description="Protein kinase" evidence="14">
    <location>
        <begin position="410"/>
        <end position="696"/>
    </location>
</feature>
<dbReference type="SUPFAM" id="SSF56112">
    <property type="entry name" value="Protein kinase-like (PK-like)"/>
    <property type="match status" value="2"/>
</dbReference>
<dbReference type="SUPFAM" id="SSF57196">
    <property type="entry name" value="EGF/Laminin"/>
    <property type="match status" value="2"/>
</dbReference>
<evidence type="ECO:0000256" key="5">
    <source>
        <dbReference type="ARBA" id="ARBA00022729"/>
    </source>
</evidence>
<accession>A0AAV7F9X6</accession>
<evidence type="ECO:0000256" key="11">
    <source>
        <dbReference type="PROSITE-ProRule" id="PRU00076"/>
    </source>
</evidence>
<feature type="disulfide bond" evidence="11">
    <location>
        <begin position="939"/>
        <end position="956"/>
    </location>
</feature>
<dbReference type="FunFam" id="1.10.510.10:FF:000084">
    <property type="entry name" value="Wall-associated receptor kinase 2"/>
    <property type="match status" value="1"/>
</dbReference>
<dbReference type="GO" id="GO:0005886">
    <property type="term" value="C:plasma membrane"/>
    <property type="evidence" value="ECO:0007669"/>
    <property type="project" value="TreeGrafter"/>
</dbReference>
<dbReference type="InterPro" id="IPR000719">
    <property type="entry name" value="Prot_kinase_dom"/>
</dbReference>
<evidence type="ECO:0000259" key="15">
    <source>
        <dbReference type="PROSITE" id="PS50026"/>
    </source>
</evidence>
<dbReference type="InterPro" id="IPR045274">
    <property type="entry name" value="WAK-like"/>
</dbReference>
<dbReference type="InterPro" id="IPR001245">
    <property type="entry name" value="Ser-Thr/Tyr_kinase_cat_dom"/>
</dbReference>
<evidence type="ECO:0000313" key="17">
    <source>
        <dbReference type="Proteomes" id="UP000825729"/>
    </source>
</evidence>
<feature type="signal peptide" evidence="13">
    <location>
        <begin position="1"/>
        <end position="23"/>
    </location>
</feature>
<organism evidence="16 17">
    <name type="scientific">Aristolochia fimbriata</name>
    <name type="common">White veined hardy Dutchman's pipe vine</name>
    <dbReference type="NCBI Taxonomy" id="158543"/>
    <lineage>
        <taxon>Eukaryota</taxon>
        <taxon>Viridiplantae</taxon>
        <taxon>Streptophyta</taxon>
        <taxon>Embryophyta</taxon>
        <taxon>Tracheophyta</taxon>
        <taxon>Spermatophyta</taxon>
        <taxon>Magnoliopsida</taxon>
        <taxon>Magnoliidae</taxon>
        <taxon>Piperales</taxon>
        <taxon>Aristolochiaceae</taxon>
        <taxon>Aristolochia</taxon>
    </lineage>
</organism>
<dbReference type="SMART" id="SM00181">
    <property type="entry name" value="EGF"/>
    <property type="match status" value="4"/>
</dbReference>
<keyword evidence="4" id="KW-0808">Transferase</keyword>
<evidence type="ECO:0000256" key="1">
    <source>
        <dbReference type="ARBA" id="ARBA00004479"/>
    </source>
</evidence>
<dbReference type="InterPro" id="IPR000742">
    <property type="entry name" value="EGF"/>
</dbReference>
<evidence type="ECO:0000256" key="12">
    <source>
        <dbReference type="SAM" id="Phobius"/>
    </source>
</evidence>
<evidence type="ECO:0000256" key="10">
    <source>
        <dbReference type="ARBA" id="ARBA00023180"/>
    </source>
</evidence>
<dbReference type="PROSITE" id="PS50011">
    <property type="entry name" value="PROTEIN_KINASE_DOM"/>
    <property type="match status" value="2"/>
</dbReference>
<name>A0AAV7F9X6_ARIFI</name>
<dbReference type="GO" id="GO:0030247">
    <property type="term" value="F:polysaccharide binding"/>
    <property type="evidence" value="ECO:0007669"/>
    <property type="project" value="InterPro"/>
</dbReference>
<dbReference type="PROSITE" id="PS00108">
    <property type="entry name" value="PROTEIN_KINASE_ST"/>
    <property type="match status" value="1"/>
</dbReference>
<dbReference type="InterPro" id="IPR001881">
    <property type="entry name" value="EGF-like_Ca-bd_dom"/>
</dbReference>
<keyword evidence="8" id="KW-0067">ATP-binding</keyword>
<feature type="domain" description="EGF-like" evidence="15">
    <location>
        <begin position="976"/>
        <end position="1014"/>
    </location>
</feature>
<dbReference type="PANTHER" id="PTHR27005">
    <property type="entry name" value="WALL-ASSOCIATED RECEPTOR KINASE-LIKE 21"/>
    <property type="match status" value="1"/>
</dbReference>
<evidence type="ECO:0000256" key="3">
    <source>
        <dbReference type="ARBA" id="ARBA00022536"/>
    </source>
</evidence>
<keyword evidence="2" id="KW-0418">Kinase</keyword>
<dbReference type="PROSITE" id="PS01187">
    <property type="entry name" value="EGF_CA"/>
    <property type="match status" value="2"/>
</dbReference>
<feature type="transmembrane region" description="Helical" evidence="12">
    <location>
        <begin position="334"/>
        <end position="357"/>
    </location>
</feature>
<evidence type="ECO:0000256" key="2">
    <source>
        <dbReference type="ARBA" id="ARBA00022527"/>
    </source>
</evidence>
<feature type="transmembrane region" description="Helical" evidence="12">
    <location>
        <begin position="1028"/>
        <end position="1048"/>
    </location>
</feature>
<keyword evidence="12" id="KW-0812">Transmembrane</keyword>
<feature type="domain" description="Protein kinase" evidence="14">
    <location>
        <begin position="1099"/>
        <end position="1370"/>
    </location>
</feature>
<evidence type="ECO:0000259" key="14">
    <source>
        <dbReference type="PROSITE" id="PS50011"/>
    </source>
</evidence>
<evidence type="ECO:0000256" key="4">
    <source>
        <dbReference type="ARBA" id="ARBA00022679"/>
    </source>
</evidence>
<dbReference type="EMBL" id="JAINDJ010000002">
    <property type="protein sequence ID" value="KAG9456587.1"/>
    <property type="molecule type" value="Genomic_DNA"/>
</dbReference>
<keyword evidence="5 13" id="KW-0732">Signal</keyword>
<keyword evidence="6" id="KW-0677">Repeat</keyword>
<dbReference type="InterPro" id="IPR008271">
    <property type="entry name" value="Ser/Thr_kinase_AS"/>
</dbReference>
<evidence type="ECO:0000256" key="13">
    <source>
        <dbReference type="SAM" id="SignalP"/>
    </source>
</evidence>
<keyword evidence="17" id="KW-1185">Reference proteome</keyword>
<evidence type="ECO:0000256" key="9">
    <source>
        <dbReference type="ARBA" id="ARBA00023157"/>
    </source>
</evidence>
<gene>
    <name evidence="16" type="ORF">H6P81_001095</name>
</gene>
<feature type="chain" id="PRO_5043944588" evidence="13">
    <location>
        <begin position="24"/>
        <end position="1379"/>
    </location>
</feature>